<proteinExistence type="inferred from homology"/>
<dbReference type="Gene3D" id="3.90.79.10">
    <property type="entry name" value="Nucleoside Triphosphate Pyrophosphohydrolase"/>
    <property type="match status" value="1"/>
</dbReference>
<evidence type="ECO:0000256" key="6">
    <source>
        <dbReference type="ARBA" id="ARBA00022801"/>
    </source>
</evidence>
<dbReference type="InterPro" id="IPR020084">
    <property type="entry name" value="NUDIX_hydrolase_CS"/>
</dbReference>
<dbReference type="GO" id="GO:0019693">
    <property type="term" value="P:ribose phosphate metabolic process"/>
    <property type="evidence" value="ECO:0007669"/>
    <property type="project" value="TreeGrafter"/>
</dbReference>
<evidence type="ECO:0000256" key="7">
    <source>
        <dbReference type="ARBA" id="ARBA00022842"/>
    </source>
</evidence>
<evidence type="ECO:0000256" key="1">
    <source>
        <dbReference type="ARBA" id="ARBA00001946"/>
    </source>
</evidence>
<keyword evidence="7 13" id="KW-0460">Magnesium</keyword>
<evidence type="ECO:0000256" key="12">
    <source>
        <dbReference type="ARBA" id="ARBA00049546"/>
    </source>
</evidence>
<gene>
    <name evidence="16" type="ORF">H4O21_10200</name>
</gene>
<evidence type="ECO:0000256" key="4">
    <source>
        <dbReference type="ARBA" id="ARBA00013297"/>
    </source>
</evidence>
<dbReference type="GO" id="GO:0006753">
    <property type="term" value="P:nucleoside phosphate metabolic process"/>
    <property type="evidence" value="ECO:0007669"/>
    <property type="project" value="TreeGrafter"/>
</dbReference>
<dbReference type="Pfam" id="PF00293">
    <property type="entry name" value="NUDIX"/>
    <property type="match status" value="1"/>
</dbReference>
<evidence type="ECO:0000256" key="9">
    <source>
        <dbReference type="ARBA" id="ARBA00030162"/>
    </source>
</evidence>
<dbReference type="InterPro" id="IPR000086">
    <property type="entry name" value="NUDIX_hydrolase_dom"/>
</dbReference>
<reference evidence="16 17" key="1">
    <citation type="submission" date="2020-08" db="EMBL/GenBank/DDBJ databases">
        <title>Oceanospirillum sp. nov. isolated from marine sediment.</title>
        <authorList>
            <person name="Ji X."/>
        </authorList>
    </citation>
    <scope>NUCLEOTIDE SEQUENCE [LARGE SCALE GENOMIC DNA]</scope>
    <source>
        <strain evidence="16 17">D5</strain>
    </source>
</reference>
<organism evidence="16 17">
    <name type="scientific">Oceanospirillum sediminis</name>
    <dbReference type="NCBI Taxonomy" id="2760088"/>
    <lineage>
        <taxon>Bacteria</taxon>
        <taxon>Pseudomonadati</taxon>
        <taxon>Pseudomonadota</taxon>
        <taxon>Gammaproteobacteria</taxon>
        <taxon>Oceanospirillales</taxon>
        <taxon>Oceanospirillaceae</taxon>
        <taxon>Oceanospirillum</taxon>
    </lineage>
</organism>
<dbReference type="GO" id="GO:0046872">
    <property type="term" value="F:metal ion binding"/>
    <property type="evidence" value="ECO:0007669"/>
    <property type="project" value="UniProtKB-KW"/>
</dbReference>
<dbReference type="InterPro" id="IPR015797">
    <property type="entry name" value="NUDIX_hydrolase-like_dom_sf"/>
</dbReference>
<dbReference type="GO" id="GO:0047631">
    <property type="term" value="F:ADP-ribose diphosphatase activity"/>
    <property type="evidence" value="ECO:0007669"/>
    <property type="project" value="UniProtKB-EC"/>
</dbReference>
<sequence>MTQKTAPGLQSSSNSRLSPHFQRSDAAIEQREVAFQGFFRLEKLTLKHKTFSGQWSNAFTREVFVRGNAVGVLLYDPRRDQILLIEQFRPGALYDEQQSPWQFEIVAGMTEAGESSEDVVRREAMEEAGCTIEQLEFLMKYWVSPGGMDEQIELYCGMIDASQVREGVYGLDEENEDIRVELVSYAEAIQALQDGVINNAMAIIALQWLQLNRDRLRTQWCSAS</sequence>
<dbReference type="CDD" id="cd24155">
    <property type="entry name" value="NUDIX_ADPRase"/>
    <property type="match status" value="1"/>
</dbReference>
<evidence type="ECO:0000256" key="3">
    <source>
        <dbReference type="ARBA" id="ARBA00012453"/>
    </source>
</evidence>
<feature type="binding site" evidence="13">
    <location>
        <position position="123"/>
    </location>
    <ligand>
        <name>Mg(2+)</name>
        <dbReference type="ChEBI" id="CHEBI:18420"/>
        <label>1</label>
    </ligand>
</feature>
<feature type="binding site" evidence="13">
    <location>
        <position position="107"/>
    </location>
    <ligand>
        <name>Mg(2+)</name>
        <dbReference type="ChEBI" id="CHEBI:18420"/>
        <label>1</label>
    </ligand>
</feature>
<evidence type="ECO:0000256" key="2">
    <source>
        <dbReference type="ARBA" id="ARBA00007482"/>
    </source>
</evidence>
<dbReference type="PROSITE" id="PS00893">
    <property type="entry name" value="NUDIX_BOX"/>
    <property type="match status" value="1"/>
</dbReference>
<dbReference type="AlphaFoldDB" id="A0A839IND9"/>
<feature type="compositionally biased region" description="Polar residues" evidence="14">
    <location>
        <begin position="1"/>
        <end position="17"/>
    </location>
</feature>
<dbReference type="GO" id="GO:0019144">
    <property type="term" value="F:ADP-sugar diphosphatase activity"/>
    <property type="evidence" value="ECO:0007669"/>
    <property type="project" value="TreeGrafter"/>
</dbReference>
<evidence type="ECO:0000256" key="11">
    <source>
        <dbReference type="ARBA" id="ARBA00033056"/>
    </source>
</evidence>
<keyword evidence="17" id="KW-1185">Reference proteome</keyword>
<evidence type="ECO:0000313" key="17">
    <source>
        <dbReference type="Proteomes" id="UP000565262"/>
    </source>
</evidence>
<keyword evidence="5 13" id="KW-0479">Metal-binding</keyword>
<evidence type="ECO:0000256" key="13">
    <source>
        <dbReference type="PIRSR" id="PIRSR604385-2"/>
    </source>
</evidence>
<name>A0A839IND9_9GAMM</name>
<evidence type="ECO:0000259" key="15">
    <source>
        <dbReference type="PROSITE" id="PS51462"/>
    </source>
</evidence>
<comment type="similarity">
    <text evidence="2">Belongs to the Nudix hydrolase family. NudF subfamily.</text>
</comment>
<comment type="cofactor">
    <cofactor evidence="1 13">
        <name>Mg(2+)</name>
        <dbReference type="ChEBI" id="CHEBI:18420"/>
    </cofactor>
</comment>
<dbReference type="RefSeq" id="WP_182808762.1">
    <property type="nucleotide sequence ID" value="NZ_JACJFM010000010.1"/>
</dbReference>
<dbReference type="Proteomes" id="UP000565262">
    <property type="component" value="Unassembled WGS sequence"/>
</dbReference>
<accession>A0A839IND9</accession>
<dbReference type="SUPFAM" id="SSF55811">
    <property type="entry name" value="Nudix"/>
    <property type="match status" value="1"/>
</dbReference>
<comment type="caution">
    <text evidence="16">The sequence shown here is derived from an EMBL/GenBank/DDBJ whole genome shotgun (WGS) entry which is preliminary data.</text>
</comment>
<evidence type="ECO:0000256" key="14">
    <source>
        <dbReference type="SAM" id="MobiDB-lite"/>
    </source>
</evidence>
<feature type="binding site" evidence="13">
    <location>
        <position position="176"/>
    </location>
    <ligand>
        <name>Mg(2+)</name>
        <dbReference type="ChEBI" id="CHEBI:18420"/>
        <label>1</label>
    </ligand>
</feature>
<dbReference type="EMBL" id="JACJFM010000010">
    <property type="protein sequence ID" value="MBB1486983.1"/>
    <property type="molecule type" value="Genomic_DNA"/>
</dbReference>
<dbReference type="PANTHER" id="PTHR11839:SF5">
    <property type="entry name" value="ADP-RIBOSE PYROPHOSPHATASE"/>
    <property type="match status" value="1"/>
</dbReference>
<comment type="function">
    <text evidence="8">Acts on ADP-mannose and ADP-glucose as well as ADP-ribose. Prevents glycogen biosynthesis. The reaction catalyzed by this enzyme is a limiting step of the gluconeogenic process.</text>
</comment>
<feature type="domain" description="Nudix hydrolase" evidence="15">
    <location>
        <begin position="65"/>
        <end position="205"/>
    </location>
</feature>
<dbReference type="EC" id="3.6.1.13" evidence="3"/>
<keyword evidence="6" id="KW-0378">Hydrolase</keyword>
<evidence type="ECO:0000256" key="10">
    <source>
        <dbReference type="ARBA" id="ARBA00030308"/>
    </source>
</evidence>
<comment type="catalytic activity">
    <reaction evidence="12">
        <text>ADP-D-ribose + H2O = D-ribose 5-phosphate + AMP + 2 H(+)</text>
        <dbReference type="Rhea" id="RHEA:10412"/>
        <dbReference type="ChEBI" id="CHEBI:15377"/>
        <dbReference type="ChEBI" id="CHEBI:15378"/>
        <dbReference type="ChEBI" id="CHEBI:57967"/>
        <dbReference type="ChEBI" id="CHEBI:78346"/>
        <dbReference type="ChEBI" id="CHEBI:456215"/>
        <dbReference type="EC" id="3.6.1.13"/>
    </reaction>
</comment>
<evidence type="ECO:0000313" key="16">
    <source>
        <dbReference type="EMBL" id="MBB1486983.1"/>
    </source>
</evidence>
<dbReference type="PANTHER" id="PTHR11839">
    <property type="entry name" value="UDP/ADP-SUGAR PYROPHOSPHATASE"/>
    <property type="match status" value="1"/>
</dbReference>
<dbReference type="InterPro" id="IPR004385">
    <property type="entry name" value="NDP_pyrophosphatase"/>
</dbReference>
<dbReference type="GO" id="GO:0005829">
    <property type="term" value="C:cytosol"/>
    <property type="evidence" value="ECO:0007669"/>
    <property type="project" value="TreeGrafter"/>
</dbReference>
<dbReference type="NCBIfam" id="TIGR00052">
    <property type="entry name" value="nudix-type nucleoside diphosphatase, YffH/AdpP family"/>
    <property type="match status" value="1"/>
</dbReference>
<protein>
    <recommendedName>
        <fullName evidence="4">ADP-ribose pyrophosphatase</fullName>
        <ecNumber evidence="3">3.6.1.13</ecNumber>
    </recommendedName>
    <alternativeName>
        <fullName evidence="9">ADP-ribose diphosphatase</fullName>
    </alternativeName>
    <alternativeName>
        <fullName evidence="11">ADP-ribose phosphohydrolase</fullName>
    </alternativeName>
    <alternativeName>
        <fullName evidence="10">Adenosine diphosphoribose pyrophosphatase</fullName>
    </alternativeName>
</protein>
<evidence type="ECO:0000256" key="8">
    <source>
        <dbReference type="ARBA" id="ARBA00025164"/>
    </source>
</evidence>
<feature type="binding site" evidence="13">
    <location>
        <position position="127"/>
    </location>
    <ligand>
        <name>Mg(2+)</name>
        <dbReference type="ChEBI" id="CHEBI:18420"/>
        <label>1</label>
    </ligand>
</feature>
<evidence type="ECO:0000256" key="5">
    <source>
        <dbReference type="ARBA" id="ARBA00022723"/>
    </source>
</evidence>
<feature type="region of interest" description="Disordered" evidence="14">
    <location>
        <begin position="1"/>
        <end position="21"/>
    </location>
</feature>
<dbReference type="PROSITE" id="PS51462">
    <property type="entry name" value="NUDIX"/>
    <property type="match status" value="1"/>
</dbReference>